<keyword evidence="5" id="KW-0004">4Fe-4S</keyword>
<name>A0A1E3G3H7_9BACT</name>
<feature type="domain" description="Uracil-DNA glycosylase-like" evidence="12">
    <location>
        <begin position="31"/>
        <end position="183"/>
    </location>
</feature>
<keyword evidence="7" id="KW-0227">DNA damage</keyword>
<dbReference type="PANTHER" id="PTHR33693">
    <property type="entry name" value="TYPE-5 URACIL-DNA GLYCOSYLASE"/>
    <property type="match status" value="1"/>
</dbReference>
<dbReference type="SMART" id="SM00986">
    <property type="entry name" value="UDG"/>
    <property type="match status" value="1"/>
</dbReference>
<dbReference type="EMBL" id="LWAF01000009">
    <property type="protein sequence ID" value="ODN30238.1"/>
    <property type="molecule type" value="Genomic_DNA"/>
</dbReference>
<keyword evidence="14" id="KW-1185">Reference proteome</keyword>
<evidence type="ECO:0000256" key="8">
    <source>
        <dbReference type="ARBA" id="ARBA00022801"/>
    </source>
</evidence>
<dbReference type="Gene3D" id="3.40.470.10">
    <property type="entry name" value="Uracil-DNA glycosylase-like domain"/>
    <property type="match status" value="1"/>
</dbReference>
<comment type="catalytic activity">
    <reaction evidence="1">
        <text>Hydrolyzes single-stranded DNA or mismatched double-stranded DNA and polynucleotides, releasing free uracil.</text>
        <dbReference type="EC" id="3.2.2.27"/>
    </reaction>
</comment>
<dbReference type="GO" id="GO:0051539">
    <property type="term" value="F:4 iron, 4 sulfur cluster binding"/>
    <property type="evidence" value="ECO:0007669"/>
    <property type="project" value="UniProtKB-KW"/>
</dbReference>
<dbReference type="STRING" id="1008305.A4H02_06680"/>
<dbReference type="InterPro" id="IPR005122">
    <property type="entry name" value="Uracil-DNA_glycosylase-like"/>
</dbReference>
<dbReference type="SMART" id="SM00987">
    <property type="entry name" value="UreE_C"/>
    <property type="match status" value="1"/>
</dbReference>
<dbReference type="InterPro" id="IPR005273">
    <property type="entry name" value="Ura-DNA_glyco_family4"/>
</dbReference>
<reference evidence="14" key="1">
    <citation type="submission" date="2016-04" db="EMBL/GenBank/DDBJ databases">
        <title>The genome sequence project of a novel Fervidobacterium isolate from a hot spring in Thailand.</title>
        <authorList>
            <person name="Gonzalez J.M."/>
            <person name="Cuecas A."/>
            <person name="Kanoksilapatham W."/>
        </authorList>
    </citation>
    <scope>NUCLEOTIDE SEQUENCE [LARGE SCALE GENOMIC DNA]</scope>
    <source>
        <strain evidence="14">FC2004</strain>
    </source>
</reference>
<proteinExistence type="inferred from homology"/>
<keyword evidence="11" id="KW-0234">DNA repair</keyword>
<evidence type="ECO:0000256" key="9">
    <source>
        <dbReference type="ARBA" id="ARBA00023004"/>
    </source>
</evidence>
<evidence type="ECO:0000256" key="6">
    <source>
        <dbReference type="ARBA" id="ARBA00022723"/>
    </source>
</evidence>
<dbReference type="OrthoDB" id="5290748at2"/>
<evidence type="ECO:0000256" key="3">
    <source>
        <dbReference type="ARBA" id="ARBA00012030"/>
    </source>
</evidence>
<evidence type="ECO:0000256" key="10">
    <source>
        <dbReference type="ARBA" id="ARBA00023014"/>
    </source>
</evidence>
<dbReference type="GO" id="GO:0006281">
    <property type="term" value="P:DNA repair"/>
    <property type="evidence" value="ECO:0007669"/>
    <property type="project" value="UniProtKB-KW"/>
</dbReference>
<evidence type="ECO:0000256" key="7">
    <source>
        <dbReference type="ARBA" id="ARBA00022763"/>
    </source>
</evidence>
<keyword evidence="10" id="KW-0411">Iron-sulfur</keyword>
<dbReference type="SUPFAM" id="SSF52141">
    <property type="entry name" value="Uracil-DNA glycosylase-like"/>
    <property type="match status" value="1"/>
</dbReference>
<evidence type="ECO:0000256" key="5">
    <source>
        <dbReference type="ARBA" id="ARBA00022485"/>
    </source>
</evidence>
<comment type="similarity">
    <text evidence="2">Belongs to the uracil-DNA glycosylase (UDG) superfamily. Type 4 (UDGa) family.</text>
</comment>
<protein>
    <recommendedName>
        <fullName evidence="4">Type-4 uracil-DNA glycosylase</fullName>
        <ecNumber evidence="3">3.2.2.27</ecNumber>
    </recommendedName>
</protein>
<keyword evidence="9" id="KW-0408">Iron</keyword>
<evidence type="ECO:0000259" key="12">
    <source>
        <dbReference type="SMART" id="SM00986"/>
    </source>
</evidence>
<dbReference type="GO" id="GO:0004844">
    <property type="term" value="F:uracil DNA N-glycosylase activity"/>
    <property type="evidence" value="ECO:0007669"/>
    <property type="project" value="UniProtKB-EC"/>
</dbReference>
<dbReference type="GO" id="GO:0046872">
    <property type="term" value="F:metal ion binding"/>
    <property type="evidence" value="ECO:0007669"/>
    <property type="project" value="UniProtKB-KW"/>
</dbReference>
<organism evidence="13 14">
    <name type="scientific">Fervidobacterium thailandense</name>
    <dbReference type="NCBI Taxonomy" id="1008305"/>
    <lineage>
        <taxon>Bacteria</taxon>
        <taxon>Thermotogati</taxon>
        <taxon>Thermotogota</taxon>
        <taxon>Thermotogae</taxon>
        <taxon>Thermotogales</taxon>
        <taxon>Fervidobacteriaceae</taxon>
        <taxon>Fervidobacterium</taxon>
    </lineage>
</organism>
<gene>
    <name evidence="13" type="ORF">A4H02_06680</name>
</gene>
<sequence>MRKEELMQIVEERIRNCQDCPLGLLRTNAVPGEGNLYTPIMFVGEGPGEEEDLQGRPFVGKAGQLLTKILESVNIRREDVYITNVVKCRPPNNRVPTPLEIQACSHYLLAQIEIINPRMIVPLGATAASFFLGTQESITKIRGTEFRWKGDIIIFPMFHPSYLLRNPSKEKGSPKDLTWQDIKKVRKYYDEFLTGKKFVDSADKEEKQGEGW</sequence>
<evidence type="ECO:0000256" key="4">
    <source>
        <dbReference type="ARBA" id="ARBA00019403"/>
    </source>
</evidence>
<dbReference type="Proteomes" id="UP000094570">
    <property type="component" value="Unassembled WGS sequence"/>
</dbReference>
<keyword evidence="6" id="KW-0479">Metal-binding</keyword>
<dbReference type="AlphaFoldDB" id="A0A1E3G3H7"/>
<dbReference type="NCBIfam" id="TIGR00758">
    <property type="entry name" value="UDG_fam4"/>
    <property type="match status" value="1"/>
</dbReference>
<dbReference type="PANTHER" id="PTHR33693:SF1">
    <property type="entry name" value="TYPE-4 URACIL-DNA GLYCOSYLASE"/>
    <property type="match status" value="1"/>
</dbReference>
<evidence type="ECO:0000256" key="11">
    <source>
        <dbReference type="ARBA" id="ARBA00023204"/>
    </source>
</evidence>
<dbReference type="CDD" id="cd10030">
    <property type="entry name" value="UDG-F4_TTUDGA_SPO1dp_like"/>
    <property type="match status" value="1"/>
</dbReference>
<evidence type="ECO:0000256" key="2">
    <source>
        <dbReference type="ARBA" id="ARBA00006521"/>
    </source>
</evidence>
<evidence type="ECO:0000313" key="13">
    <source>
        <dbReference type="EMBL" id="ODN30238.1"/>
    </source>
</evidence>
<accession>A0A1E3G3H7</accession>
<dbReference type="EC" id="3.2.2.27" evidence="3"/>
<dbReference type="Pfam" id="PF03167">
    <property type="entry name" value="UDG"/>
    <property type="match status" value="1"/>
</dbReference>
<keyword evidence="8" id="KW-0378">Hydrolase</keyword>
<comment type="caution">
    <text evidence="13">The sequence shown here is derived from an EMBL/GenBank/DDBJ whole genome shotgun (WGS) entry which is preliminary data.</text>
</comment>
<dbReference type="InterPro" id="IPR051536">
    <property type="entry name" value="UDG_Type-4/5"/>
</dbReference>
<evidence type="ECO:0000313" key="14">
    <source>
        <dbReference type="Proteomes" id="UP000094570"/>
    </source>
</evidence>
<dbReference type="InterPro" id="IPR036895">
    <property type="entry name" value="Uracil-DNA_glycosylase-like_sf"/>
</dbReference>
<evidence type="ECO:0000256" key="1">
    <source>
        <dbReference type="ARBA" id="ARBA00001400"/>
    </source>
</evidence>
<dbReference type="RefSeq" id="WP_069293392.1">
    <property type="nucleotide sequence ID" value="NZ_CP140110.1"/>
</dbReference>